<organism evidence="3 4">
    <name type="scientific">Planococcus shixiaomingii</name>
    <dbReference type="NCBI Taxonomy" id="3058393"/>
    <lineage>
        <taxon>Bacteria</taxon>
        <taxon>Bacillati</taxon>
        <taxon>Bacillota</taxon>
        <taxon>Bacilli</taxon>
        <taxon>Bacillales</taxon>
        <taxon>Caryophanaceae</taxon>
        <taxon>Planococcus</taxon>
    </lineage>
</organism>
<proteinExistence type="predicted"/>
<dbReference type="PANTHER" id="PTHR42942:SF1">
    <property type="entry name" value="ALKYLTRANSFERASE-LIKE PROTEIN 1"/>
    <property type="match status" value="1"/>
</dbReference>
<sequence length="106" mass="11813">MEPFTEKAIHIIQAVPPGKVMTYGQVARQAGSPRGARQIARLLHSMSAKHKLPWHRIVNAQGKIVVADEESRYTQRALLEGEGVEIGRNGQIDLEVYRHDCTDPST</sequence>
<gene>
    <name evidence="3" type="ORF">QWY14_07000</name>
</gene>
<dbReference type="InterPro" id="IPR036217">
    <property type="entry name" value="MethylDNA_cys_MeTrfase_DNAb"/>
</dbReference>
<dbReference type="Pfam" id="PF01035">
    <property type="entry name" value="DNA_binding_1"/>
    <property type="match status" value="1"/>
</dbReference>
<comment type="caution">
    <text evidence="3">The sequence shown here is derived from an EMBL/GenBank/DDBJ whole genome shotgun (WGS) entry which is preliminary data.</text>
</comment>
<dbReference type="CDD" id="cd06445">
    <property type="entry name" value="ATase"/>
    <property type="match status" value="1"/>
</dbReference>
<dbReference type="SUPFAM" id="SSF46767">
    <property type="entry name" value="Methylated DNA-protein cysteine methyltransferase, C-terminal domain"/>
    <property type="match status" value="1"/>
</dbReference>
<dbReference type="InterPro" id="IPR036388">
    <property type="entry name" value="WH-like_DNA-bd_sf"/>
</dbReference>
<dbReference type="InterPro" id="IPR052520">
    <property type="entry name" value="ATL_DNA_repair"/>
</dbReference>
<keyword evidence="1" id="KW-0227">DNA damage</keyword>
<accession>A0ABT8N1F8</accession>
<dbReference type="EMBL" id="JAUJWV010000001">
    <property type="protein sequence ID" value="MDN7241534.1"/>
    <property type="molecule type" value="Genomic_DNA"/>
</dbReference>
<feature type="domain" description="Methylated-DNA-[protein]-cysteine S-methyltransferase DNA binding" evidence="2">
    <location>
        <begin position="3"/>
        <end position="84"/>
    </location>
</feature>
<keyword evidence="4" id="KW-1185">Reference proteome</keyword>
<evidence type="ECO:0000313" key="3">
    <source>
        <dbReference type="EMBL" id="MDN7241534.1"/>
    </source>
</evidence>
<dbReference type="Gene3D" id="1.10.10.10">
    <property type="entry name" value="Winged helix-like DNA-binding domain superfamily/Winged helix DNA-binding domain"/>
    <property type="match status" value="1"/>
</dbReference>
<evidence type="ECO:0000259" key="2">
    <source>
        <dbReference type="Pfam" id="PF01035"/>
    </source>
</evidence>
<protein>
    <submittedName>
        <fullName evidence="3">MGMT family protein</fullName>
    </submittedName>
</protein>
<reference evidence="3 4" key="1">
    <citation type="submission" date="2023-06" db="EMBL/GenBank/DDBJ databases">
        <title>Novel species in genus Planococcus.</title>
        <authorList>
            <person name="Ning S."/>
        </authorList>
    </citation>
    <scope>NUCLEOTIDE SEQUENCE [LARGE SCALE GENOMIC DNA]</scope>
    <source>
        <strain evidence="3 4">N028</strain>
    </source>
</reference>
<evidence type="ECO:0000256" key="1">
    <source>
        <dbReference type="ARBA" id="ARBA00022763"/>
    </source>
</evidence>
<dbReference type="RefSeq" id="WP_301723124.1">
    <property type="nucleotide sequence ID" value="NZ_JAUJWV010000001.1"/>
</dbReference>
<name>A0ABT8N1F8_9BACL</name>
<dbReference type="InterPro" id="IPR014048">
    <property type="entry name" value="MethylDNA_cys_MeTrfase_DNA-bd"/>
</dbReference>
<dbReference type="PANTHER" id="PTHR42942">
    <property type="entry name" value="6-O-METHYLGUANINE DNA METHYLTRANSFERASE"/>
    <property type="match status" value="1"/>
</dbReference>
<evidence type="ECO:0000313" key="4">
    <source>
        <dbReference type="Proteomes" id="UP001172055"/>
    </source>
</evidence>
<dbReference type="Proteomes" id="UP001172055">
    <property type="component" value="Unassembled WGS sequence"/>
</dbReference>